<sequence>MYHVRSLGGKVAAYSMQQRVKQLARASPTLARLQAFIFGETLEAALLAAVPQGKPPVGAISGLLIDKFGIDTFKSPQTKQFVGVAVAAKLETLGYVATGKRIRITNDPIFTTGGLFRKVAASPRSSSHELLARFVAALTEDEALIVAELLAQKRTLAEISRNPED</sequence>
<dbReference type="AlphaFoldDB" id="A0A0J6TDB7"/>
<protein>
    <submittedName>
        <fullName evidence="1">Uncharacterized protein</fullName>
    </submittedName>
</protein>
<evidence type="ECO:0000313" key="2">
    <source>
        <dbReference type="Proteomes" id="UP000036449"/>
    </source>
</evidence>
<accession>A0A0J6TDB7</accession>
<organism evidence="1 2">
    <name type="scientific">Methylobacterium tarhaniae</name>
    <dbReference type="NCBI Taxonomy" id="1187852"/>
    <lineage>
        <taxon>Bacteria</taxon>
        <taxon>Pseudomonadati</taxon>
        <taxon>Pseudomonadota</taxon>
        <taxon>Alphaproteobacteria</taxon>
        <taxon>Hyphomicrobiales</taxon>
        <taxon>Methylobacteriaceae</taxon>
        <taxon>Methylobacterium</taxon>
    </lineage>
</organism>
<gene>
    <name evidence="1" type="ORF">VQ03_07455</name>
</gene>
<dbReference type="EMBL" id="LABZ01000042">
    <property type="protein sequence ID" value="KMO43613.1"/>
    <property type="molecule type" value="Genomic_DNA"/>
</dbReference>
<evidence type="ECO:0000313" key="1">
    <source>
        <dbReference type="EMBL" id="KMO43613.1"/>
    </source>
</evidence>
<keyword evidence="2" id="KW-1185">Reference proteome</keyword>
<name>A0A0J6TDB7_9HYPH</name>
<reference evidence="1 2" key="1">
    <citation type="submission" date="2015-03" db="EMBL/GenBank/DDBJ databases">
        <title>Genome sequencing of Methylobacterium tarhaniae DSM 25844.</title>
        <authorList>
            <person name="Chaudhry V."/>
            <person name="Patil P.B."/>
        </authorList>
    </citation>
    <scope>NUCLEOTIDE SEQUENCE [LARGE SCALE GENOMIC DNA]</scope>
    <source>
        <strain evidence="1 2">DSM 25844</strain>
    </source>
</reference>
<dbReference type="Proteomes" id="UP000036449">
    <property type="component" value="Unassembled WGS sequence"/>
</dbReference>
<proteinExistence type="predicted"/>
<dbReference type="PATRIC" id="fig|1187852.3.peg.4983"/>
<comment type="caution">
    <text evidence="1">The sequence shown here is derived from an EMBL/GenBank/DDBJ whole genome shotgun (WGS) entry which is preliminary data.</text>
</comment>